<dbReference type="NCBIfam" id="TIGR01625">
    <property type="entry name" value="YidE_YbjL_dupl"/>
    <property type="match status" value="1"/>
</dbReference>
<dbReference type="PROSITE" id="PS51202">
    <property type="entry name" value="RCK_C"/>
    <property type="match status" value="1"/>
</dbReference>
<organism evidence="10 11">
    <name type="scientific">Stackebrandtia albiflava</name>
    <dbReference type="NCBI Taxonomy" id="406432"/>
    <lineage>
        <taxon>Bacteria</taxon>
        <taxon>Bacillati</taxon>
        <taxon>Actinomycetota</taxon>
        <taxon>Actinomycetes</taxon>
        <taxon>Glycomycetales</taxon>
        <taxon>Glycomycetaceae</taxon>
        <taxon>Stackebrandtia</taxon>
    </lineage>
</organism>
<feature type="transmembrane region" description="Helical" evidence="8">
    <location>
        <begin position="409"/>
        <end position="428"/>
    </location>
</feature>
<dbReference type="InterPro" id="IPR006037">
    <property type="entry name" value="RCK_C"/>
</dbReference>
<feature type="transmembrane region" description="Helical" evidence="8">
    <location>
        <begin position="182"/>
        <end position="200"/>
    </location>
</feature>
<sequence length="584" mass="61319">MWCVRVTGADRGRADLGGRVWHWFTTTLGEHPEIAIFLALAGGFFIGRLRYRSLTLGPVTGTLLAGVLVGLTADIEIPDLVKTVAFVGFLFALGYNVGPQFFAGLRGDGVKQLVLGVVNCVIGLGVVYLAARLLGYGPGWGAGLLAGGLTQSSVIGVASAAIQELPGVSASQVKELESQIAVGYAVCYLFGTAAAAYFLSSLAPRMMGTRDLAAAAHRLERRLGVSKDPDTAPAYYSVVRRTYRLTGDAVIGRTVSQVESDSVESGHRLLFLRIRRDGEVVDATPGEVLRDGDVVTLAGRRADLIALGVPGGWGEEVDDPGLLDYRVETLSIVVTRRELVGMTIGDAFAAYAPDLFVNRLVRGGKEVPWSDRVVLHRGDELEVQGDRAHMEDSLPRLGYANRNRDETDMGYVGSGIVIGALVGVPTVAVAGADIGLTTSGGALILGLVFGWLRARYPVFGRFPPAANWLMNTGGLCTFVGIVGITAGPGFVSGIGQEGLSLVVAGLVVTLLPMVVSLYLGRYLFGFSTPILLGVVAGANTTTASIGAITEAARSQTPVLGYTVPYAIGNTLLTIWGAIIVALLA</sequence>
<evidence type="ECO:0000313" key="10">
    <source>
        <dbReference type="EMBL" id="TWJ13032.1"/>
    </source>
</evidence>
<dbReference type="AlphaFoldDB" id="A0A562V5D1"/>
<feature type="transmembrane region" description="Helical" evidence="8">
    <location>
        <begin position="561"/>
        <end position="583"/>
    </location>
</feature>
<evidence type="ECO:0000256" key="7">
    <source>
        <dbReference type="ARBA" id="ARBA00023136"/>
    </source>
</evidence>
<feature type="transmembrane region" description="Helical" evidence="8">
    <location>
        <begin position="530"/>
        <end position="549"/>
    </location>
</feature>
<evidence type="ECO:0000256" key="5">
    <source>
        <dbReference type="ARBA" id="ARBA00022692"/>
    </source>
</evidence>
<evidence type="ECO:0000256" key="4">
    <source>
        <dbReference type="ARBA" id="ARBA00022475"/>
    </source>
</evidence>
<accession>A0A562V5D1</accession>
<evidence type="ECO:0000256" key="6">
    <source>
        <dbReference type="ARBA" id="ARBA00022989"/>
    </source>
</evidence>
<dbReference type="PANTHER" id="PTHR30445:SF9">
    <property type="match status" value="1"/>
</dbReference>
<name>A0A562V5D1_9ACTN</name>
<comment type="subcellular location">
    <subcellularLocation>
        <location evidence="1">Cell membrane</location>
        <topology evidence="1">Multi-pass membrane protein</topology>
    </subcellularLocation>
</comment>
<dbReference type="NCBIfam" id="TIGR03802">
    <property type="entry name" value="Asp_Ala_antiprt"/>
    <property type="match status" value="1"/>
</dbReference>
<keyword evidence="4" id="KW-1003">Cell membrane</keyword>
<protein>
    <submittedName>
        <fullName evidence="10">Putative transport protein</fullName>
    </submittedName>
</protein>
<dbReference type="InterPro" id="IPR050144">
    <property type="entry name" value="AAE_transporter"/>
</dbReference>
<comment type="caution">
    <text evidence="10">The sequence shown here is derived from an EMBL/GenBank/DDBJ whole genome shotgun (WGS) entry which is preliminary data.</text>
</comment>
<evidence type="ECO:0000256" key="8">
    <source>
        <dbReference type="SAM" id="Phobius"/>
    </source>
</evidence>
<evidence type="ECO:0000259" key="9">
    <source>
        <dbReference type="PROSITE" id="PS51202"/>
    </source>
</evidence>
<dbReference type="InterPro" id="IPR036721">
    <property type="entry name" value="RCK_C_sf"/>
</dbReference>
<evidence type="ECO:0000256" key="1">
    <source>
        <dbReference type="ARBA" id="ARBA00004651"/>
    </source>
</evidence>
<dbReference type="PANTHER" id="PTHR30445">
    <property type="entry name" value="K(+)_H(+) ANTIPORTER SUBUNIT KHTT"/>
    <property type="match status" value="1"/>
</dbReference>
<dbReference type="Pfam" id="PF06826">
    <property type="entry name" value="Asp-Al_Ex"/>
    <property type="match status" value="2"/>
</dbReference>
<proteinExistence type="inferred from homology"/>
<feature type="domain" description="RCK C-terminal" evidence="9">
    <location>
        <begin position="315"/>
        <end position="400"/>
    </location>
</feature>
<feature type="transmembrane region" description="Helical" evidence="8">
    <location>
        <begin position="113"/>
        <end position="131"/>
    </location>
</feature>
<keyword evidence="6 8" id="KW-1133">Transmembrane helix</keyword>
<evidence type="ECO:0000256" key="3">
    <source>
        <dbReference type="ARBA" id="ARBA00022448"/>
    </source>
</evidence>
<feature type="transmembrane region" description="Helical" evidence="8">
    <location>
        <begin position="434"/>
        <end position="454"/>
    </location>
</feature>
<keyword evidence="3" id="KW-0813">Transport</keyword>
<evidence type="ECO:0000313" key="11">
    <source>
        <dbReference type="Proteomes" id="UP000321617"/>
    </source>
</evidence>
<keyword evidence="11" id="KW-1185">Reference proteome</keyword>
<evidence type="ECO:0000256" key="2">
    <source>
        <dbReference type="ARBA" id="ARBA00009854"/>
    </source>
</evidence>
<comment type="similarity">
    <text evidence="2">Belongs to the AAE transporter (TC 2.A.81) family.</text>
</comment>
<dbReference type="InterPro" id="IPR022457">
    <property type="entry name" value="Asp_Ala_antiprt"/>
</dbReference>
<dbReference type="GO" id="GO:0005886">
    <property type="term" value="C:plasma membrane"/>
    <property type="evidence" value="ECO:0007669"/>
    <property type="project" value="UniProtKB-SubCell"/>
</dbReference>
<dbReference type="GO" id="GO:0006813">
    <property type="term" value="P:potassium ion transport"/>
    <property type="evidence" value="ECO:0007669"/>
    <property type="project" value="InterPro"/>
</dbReference>
<reference evidence="10 11" key="1">
    <citation type="journal article" date="2013" name="Stand. Genomic Sci.">
        <title>Genomic Encyclopedia of Type Strains, Phase I: The one thousand microbial genomes (KMG-I) project.</title>
        <authorList>
            <person name="Kyrpides N.C."/>
            <person name="Woyke T."/>
            <person name="Eisen J.A."/>
            <person name="Garrity G."/>
            <person name="Lilburn T.G."/>
            <person name="Beck B.J."/>
            <person name="Whitman W.B."/>
            <person name="Hugenholtz P."/>
            <person name="Klenk H.P."/>
        </authorList>
    </citation>
    <scope>NUCLEOTIDE SEQUENCE [LARGE SCALE GENOMIC DNA]</scope>
    <source>
        <strain evidence="10 11">DSM 45044</strain>
    </source>
</reference>
<feature type="transmembrane region" description="Helical" evidence="8">
    <location>
        <begin position="466"/>
        <end position="486"/>
    </location>
</feature>
<keyword evidence="5 8" id="KW-0812">Transmembrane</keyword>
<dbReference type="SUPFAM" id="SSF116726">
    <property type="entry name" value="TrkA C-terminal domain-like"/>
    <property type="match status" value="2"/>
</dbReference>
<dbReference type="Proteomes" id="UP000321617">
    <property type="component" value="Unassembled WGS sequence"/>
</dbReference>
<feature type="transmembrane region" description="Helical" evidence="8">
    <location>
        <begin position="498"/>
        <end position="518"/>
    </location>
</feature>
<dbReference type="EMBL" id="VLLL01000006">
    <property type="protein sequence ID" value="TWJ13032.1"/>
    <property type="molecule type" value="Genomic_DNA"/>
</dbReference>
<dbReference type="GO" id="GO:0008324">
    <property type="term" value="F:monoatomic cation transmembrane transporter activity"/>
    <property type="evidence" value="ECO:0007669"/>
    <property type="project" value="InterPro"/>
</dbReference>
<keyword evidence="7 8" id="KW-0472">Membrane</keyword>
<dbReference type="InterPro" id="IPR006512">
    <property type="entry name" value="YidE_YbjL"/>
</dbReference>
<dbReference type="OrthoDB" id="5166626at2"/>
<gene>
    <name evidence="10" type="ORF">LX16_3800</name>
</gene>
<dbReference type="Pfam" id="PF02080">
    <property type="entry name" value="TrkA_C"/>
    <property type="match status" value="1"/>
</dbReference>